<evidence type="ECO:0000256" key="5">
    <source>
        <dbReference type="PROSITE-ProRule" id="PRU00192"/>
    </source>
</evidence>
<evidence type="ECO:0000256" key="3">
    <source>
        <dbReference type="ARBA" id="ARBA00023054"/>
    </source>
</evidence>
<evidence type="ECO:0000256" key="6">
    <source>
        <dbReference type="SAM" id="MobiDB-lite"/>
    </source>
</evidence>
<evidence type="ECO:0000313" key="9">
    <source>
        <dbReference type="RefSeq" id="XP_067167661.1"/>
    </source>
</evidence>
<dbReference type="InterPro" id="IPR050384">
    <property type="entry name" value="Endophilin_SH3RF"/>
</dbReference>
<dbReference type="CDD" id="cd12142">
    <property type="entry name" value="SH3_D21-like"/>
    <property type="match status" value="1"/>
</dbReference>
<keyword evidence="2 5" id="KW-0728">SH3 domain</keyword>
<dbReference type="SUPFAM" id="SSF50044">
    <property type="entry name" value="SH3-domain"/>
    <property type="match status" value="1"/>
</dbReference>
<dbReference type="Pfam" id="PF07653">
    <property type="entry name" value="SH3_2"/>
    <property type="match status" value="1"/>
</dbReference>
<evidence type="ECO:0000256" key="2">
    <source>
        <dbReference type="ARBA" id="ARBA00022443"/>
    </source>
</evidence>
<reference evidence="9" key="1">
    <citation type="submission" date="2025-08" db="UniProtKB">
        <authorList>
            <consortium name="RefSeq"/>
        </authorList>
    </citation>
    <scope>IDENTIFICATION</scope>
    <source>
        <tissue evidence="9">Blood</tissue>
    </source>
</reference>
<proteinExistence type="predicted"/>
<feature type="region of interest" description="Disordered" evidence="6">
    <location>
        <begin position="1"/>
        <end position="28"/>
    </location>
</feature>
<dbReference type="PRINTS" id="PR01887">
    <property type="entry name" value="SPECTRNALPHA"/>
</dbReference>
<dbReference type="InterPro" id="IPR035468">
    <property type="entry name" value="SH3D21_SH3"/>
</dbReference>
<name>A0ABM4FRT7_9AVES</name>
<dbReference type="Gene3D" id="2.30.30.40">
    <property type="entry name" value="SH3 Domains"/>
    <property type="match status" value="1"/>
</dbReference>
<evidence type="ECO:0000256" key="1">
    <source>
        <dbReference type="ARBA" id="ARBA00004170"/>
    </source>
</evidence>
<feature type="compositionally biased region" description="Pro residues" evidence="6">
    <location>
        <begin position="15"/>
        <end position="26"/>
    </location>
</feature>
<keyword evidence="4" id="KW-0472">Membrane</keyword>
<dbReference type="InterPro" id="IPR001452">
    <property type="entry name" value="SH3_domain"/>
</dbReference>
<protein>
    <submittedName>
        <fullName evidence="9">SH3 domain-containing protein 21</fullName>
    </submittedName>
</protein>
<feature type="compositionally biased region" description="Basic and acidic residues" evidence="6">
    <location>
        <begin position="104"/>
        <end position="123"/>
    </location>
</feature>
<feature type="region of interest" description="Disordered" evidence="6">
    <location>
        <begin position="98"/>
        <end position="157"/>
    </location>
</feature>
<dbReference type="SMART" id="SM00326">
    <property type="entry name" value="SH3"/>
    <property type="match status" value="1"/>
</dbReference>
<dbReference type="Proteomes" id="UP001652627">
    <property type="component" value="Chromosome 27"/>
</dbReference>
<sequence>MPKPLPVPEAKAEPRPPAPLPAPVVPPESYREPQLCRALFDYAPALPDELRLRKGDVVQVLCMRTEDEGWWEGQCRRRRGLFPKNFVELLPPLVPALQPAAPSRDVERASKAAQDEPGEEGKPAEPPARMEPAKLPAAKRPAPAPPVPAKTKLAPGK</sequence>
<dbReference type="PANTHER" id="PTHR14167:SF81">
    <property type="entry name" value="ENDOPHILIN-A"/>
    <property type="match status" value="1"/>
</dbReference>
<evidence type="ECO:0000259" key="7">
    <source>
        <dbReference type="PROSITE" id="PS50002"/>
    </source>
</evidence>
<keyword evidence="3" id="KW-0175">Coiled coil</keyword>
<organism evidence="8 9">
    <name type="scientific">Apteryx mantelli</name>
    <name type="common">North Island brown kiwi</name>
    <dbReference type="NCBI Taxonomy" id="2696672"/>
    <lineage>
        <taxon>Eukaryota</taxon>
        <taxon>Metazoa</taxon>
        <taxon>Chordata</taxon>
        <taxon>Craniata</taxon>
        <taxon>Vertebrata</taxon>
        <taxon>Euteleostomi</taxon>
        <taxon>Archelosauria</taxon>
        <taxon>Archosauria</taxon>
        <taxon>Dinosauria</taxon>
        <taxon>Saurischia</taxon>
        <taxon>Theropoda</taxon>
        <taxon>Coelurosauria</taxon>
        <taxon>Aves</taxon>
        <taxon>Palaeognathae</taxon>
        <taxon>Apterygiformes</taxon>
        <taxon>Apterygidae</taxon>
        <taxon>Apteryx</taxon>
    </lineage>
</organism>
<feature type="domain" description="SH3" evidence="7">
    <location>
        <begin position="31"/>
        <end position="92"/>
    </location>
</feature>
<comment type="subcellular location">
    <subcellularLocation>
        <location evidence="1">Membrane</location>
        <topology evidence="1">Peripheral membrane protein</topology>
    </subcellularLocation>
</comment>
<dbReference type="PROSITE" id="PS50002">
    <property type="entry name" value="SH3"/>
    <property type="match status" value="1"/>
</dbReference>
<dbReference type="RefSeq" id="XP_067167661.1">
    <property type="nucleotide sequence ID" value="XM_067311560.1"/>
</dbReference>
<dbReference type="GeneID" id="136994303"/>
<gene>
    <name evidence="9" type="primary">SH3D21</name>
</gene>
<dbReference type="PANTHER" id="PTHR14167">
    <property type="entry name" value="SH3 DOMAIN-CONTAINING"/>
    <property type="match status" value="1"/>
</dbReference>
<evidence type="ECO:0000313" key="8">
    <source>
        <dbReference type="Proteomes" id="UP001652627"/>
    </source>
</evidence>
<dbReference type="PRINTS" id="PR00452">
    <property type="entry name" value="SH3DOMAIN"/>
</dbReference>
<dbReference type="InterPro" id="IPR036028">
    <property type="entry name" value="SH3-like_dom_sf"/>
</dbReference>
<evidence type="ECO:0000256" key="4">
    <source>
        <dbReference type="ARBA" id="ARBA00023136"/>
    </source>
</evidence>
<keyword evidence="8" id="KW-1185">Reference proteome</keyword>
<accession>A0ABM4FRT7</accession>